<dbReference type="GO" id="GO:0022625">
    <property type="term" value="C:cytosolic large ribosomal subunit"/>
    <property type="evidence" value="ECO:0007669"/>
    <property type="project" value="TreeGrafter"/>
</dbReference>
<dbReference type="GO" id="GO:0008097">
    <property type="term" value="F:5S rRNA binding"/>
    <property type="evidence" value="ECO:0007669"/>
    <property type="project" value="TreeGrafter"/>
</dbReference>
<evidence type="ECO:0000256" key="3">
    <source>
        <dbReference type="ARBA" id="ARBA00022884"/>
    </source>
</evidence>
<dbReference type="InterPro" id="IPR004389">
    <property type="entry name" value="Ribosomal_uL18_bac-type"/>
</dbReference>
<dbReference type="NCBIfam" id="TIGR00060">
    <property type="entry name" value="L18_bact"/>
    <property type="match status" value="1"/>
</dbReference>
<reference evidence="9 10" key="1">
    <citation type="journal article" date="2016" name="Nat. Commun.">
        <title>Thousands of microbial genomes shed light on interconnected biogeochemical processes in an aquifer system.</title>
        <authorList>
            <person name="Anantharaman K."/>
            <person name="Brown C.T."/>
            <person name="Hug L.A."/>
            <person name="Sharon I."/>
            <person name="Castelle C.J."/>
            <person name="Probst A.J."/>
            <person name="Thomas B.C."/>
            <person name="Singh A."/>
            <person name="Wilkins M.J."/>
            <person name="Karaoz U."/>
            <person name="Brodie E.L."/>
            <person name="Williams K.H."/>
            <person name="Hubbard S.S."/>
            <person name="Banfield J.F."/>
        </authorList>
    </citation>
    <scope>NUCLEOTIDE SEQUENCE [LARGE SCALE GENOMIC DNA]</scope>
</reference>
<evidence type="ECO:0000256" key="1">
    <source>
        <dbReference type="ARBA" id="ARBA00007116"/>
    </source>
</evidence>
<evidence type="ECO:0000313" key="10">
    <source>
        <dbReference type="Proteomes" id="UP000177480"/>
    </source>
</evidence>
<keyword evidence="3 7" id="KW-0694">RNA-binding</keyword>
<dbReference type="Proteomes" id="UP000177480">
    <property type="component" value="Unassembled WGS sequence"/>
</dbReference>
<dbReference type="AlphaFoldDB" id="A0A1G2G2R3"/>
<comment type="similarity">
    <text evidence="1 7">Belongs to the universal ribosomal protein uL18 family.</text>
</comment>
<dbReference type="Gene3D" id="3.30.420.100">
    <property type="match status" value="1"/>
</dbReference>
<accession>A0A1G2G2R3</accession>
<protein>
    <recommendedName>
        <fullName evidence="6 7">Large ribosomal subunit protein uL18</fullName>
    </recommendedName>
</protein>
<name>A0A1G2G2R3_9BACT</name>
<dbReference type="STRING" id="1802114.A2719_02250"/>
<dbReference type="HAMAP" id="MF_01337_B">
    <property type="entry name" value="Ribosomal_uL18_B"/>
    <property type="match status" value="1"/>
</dbReference>
<organism evidence="9 10">
    <name type="scientific">Candidatus Ryanbacteria bacterium RIFCSPHIGHO2_01_FULL_45_22</name>
    <dbReference type="NCBI Taxonomy" id="1802114"/>
    <lineage>
        <taxon>Bacteria</taxon>
        <taxon>Candidatus Ryaniibacteriota</taxon>
    </lineage>
</organism>
<dbReference type="GO" id="GO:0003735">
    <property type="term" value="F:structural constituent of ribosome"/>
    <property type="evidence" value="ECO:0007669"/>
    <property type="project" value="InterPro"/>
</dbReference>
<dbReference type="InterPro" id="IPR005484">
    <property type="entry name" value="Ribosomal_uL18_bac/plant/anim"/>
</dbReference>
<evidence type="ECO:0000256" key="6">
    <source>
        <dbReference type="ARBA" id="ARBA00035197"/>
    </source>
</evidence>
<dbReference type="Pfam" id="PF00861">
    <property type="entry name" value="Ribosomal_L18p"/>
    <property type="match status" value="1"/>
</dbReference>
<evidence type="ECO:0000256" key="7">
    <source>
        <dbReference type="HAMAP-Rule" id="MF_01337"/>
    </source>
</evidence>
<evidence type="ECO:0000256" key="4">
    <source>
        <dbReference type="ARBA" id="ARBA00022980"/>
    </source>
</evidence>
<sequence length="123" mass="13799">MKQLHQKKIKRLRRHKKVRSKALGTPSRPRLSVFRSNRFVYGQVIDDVAGRTLLSVHSKAVSGAVGAKKSVSKSDTARLVGQELARRALEKDIKQIIFDRGGYRYQGRVRALAQGAREGGLEF</sequence>
<keyword evidence="2 7" id="KW-0699">rRNA-binding</keyword>
<dbReference type="EMBL" id="MHNK01000007">
    <property type="protein sequence ID" value="OGZ44161.1"/>
    <property type="molecule type" value="Genomic_DNA"/>
</dbReference>
<feature type="region of interest" description="Disordered" evidence="8">
    <location>
        <begin position="1"/>
        <end position="27"/>
    </location>
</feature>
<dbReference type="SUPFAM" id="SSF53137">
    <property type="entry name" value="Translational machinery components"/>
    <property type="match status" value="1"/>
</dbReference>
<dbReference type="FunFam" id="3.30.420.100:FF:000001">
    <property type="entry name" value="50S ribosomal protein L18"/>
    <property type="match status" value="1"/>
</dbReference>
<comment type="function">
    <text evidence="7">This is one of the proteins that bind and probably mediate the attachment of the 5S RNA into the large ribosomal subunit, where it forms part of the central protuberance.</text>
</comment>
<dbReference type="InterPro" id="IPR057268">
    <property type="entry name" value="Ribosomal_L18"/>
</dbReference>
<evidence type="ECO:0000313" key="9">
    <source>
        <dbReference type="EMBL" id="OGZ44161.1"/>
    </source>
</evidence>
<evidence type="ECO:0000256" key="5">
    <source>
        <dbReference type="ARBA" id="ARBA00023274"/>
    </source>
</evidence>
<proteinExistence type="inferred from homology"/>
<comment type="subunit">
    <text evidence="7">Part of the 50S ribosomal subunit; part of the 5S rRNA/L5/L18/L25 subcomplex. Contacts the 5S and 23S rRNAs.</text>
</comment>
<feature type="compositionally biased region" description="Basic residues" evidence="8">
    <location>
        <begin position="1"/>
        <end position="20"/>
    </location>
</feature>
<dbReference type="PANTHER" id="PTHR12899:SF3">
    <property type="entry name" value="LARGE RIBOSOMAL SUBUNIT PROTEIN UL18M"/>
    <property type="match status" value="1"/>
</dbReference>
<dbReference type="GO" id="GO:0006412">
    <property type="term" value="P:translation"/>
    <property type="evidence" value="ECO:0007669"/>
    <property type="project" value="UniProtKB-UniRule"/>
</dbReference>
<dbReference type="CDD" id="cd00432">
    <property type="entry name" value="Ribosomal_L18_L5e"/>
    <property type="match status" value="1"/>
</dbReference>
<keyword evidence="5 7" id="KW-0687">Ribonucleoprotein</keyword>
<evidence type="ECO:0000256" key="8">
    <source>
        <dbReference type="SAM" id="MobiDB-lite"/>
    </source>
</evidence>
<keyword evidence="4 7" id="KW-0689">Ribosomal protein</keyword>
<comment type="caution">
    <text evidence="9">The sequence shown here is derived from an EMBL/GenBank/DDBJ whole genome shotgun (WGS) entry which is preliminary data.</text>
</comment>
<evidence type="ECO:0000256" key="2">
    <source>
        <dbReference type="ARBA" id="ARBA00022730"/>
    </source>
</evidence>
<gene>
    <name evidence="7" type="primary">rplR</name>
    <name evidence="9" type="ORF">A2719_02250</name>
</gene>
<dbReference type="PANTHER" id="PTHR12899">
    <property type="entry name" value="39S RIBOSOMAL PROTEIN L18, MITOCHONDRIAL"/>
    <property type="match status" value="1"/>
</dbReference>